<dbReference type="PANTHER" id="PTHR12563:SF17">
    <property type="entry name" value="DIHYDROXYACETONE PHOSPHATE ACYLTRANSFERASE"/>
    <property type="match status" value="1"/>
</dbReference>
<dbReference type="GO" id="GO:0006631">
    <property type="term" value="P:fatty acid metabolic process"/>
    <property type="evidence" value="ECO:0007669"/>
    <property type="project" value="TreeGrafter"/>
</dbReference>
<dbReference type="Proteomes" id="UP000233256">
    <property type="component" value="Unassembled WGS sequence"/>
</dbReference>
<dbReference type="PANTHER" id="PTHR12563">
    <property type="entry name" value="GLYCEROL-3-PHOSPHATE ACYLTRANSFERASE"/>
    <property type="match status" value="1"/>
</dbReference>
<dbReference type="InterPro" id="IPR002123">
    <property type="entry name" value="Plipid/glycerol_acylTrfase"/>
</dbReference>
<dbReference type="GO" id="GO:0019432">
    <property type="term" value="P:triglyceride biosynthetic process"/>
    <property type="evidence" value="ECO:0007669"/>
    <property type="project" value="TreeGrafter"/>
</dbReference>
<organism evidence="3 4">
    <name type="scientific">Candidatus Wallbacteria bacterium HGW-Wallbacteria-1</name>
    <dbReference type="NCBI Taxonomy" id="2013854"/>
    <lineage>
        <taxon>Bacteria</taxon>
        <taxon>Candidatus Walliibacteriota</taxon>
    </lineage>
</organism>
<dbReference type="GO" id="GO:0008654">
    <property type="term" value="P:phospholipid biosynthetic process"/>
    <property type="evidence" value="ECO:0007669"/>
    <property type="project" value="TreeGrafter"/>
</dbReference>
<comment type="caution">
    <text evidence="3">The sequence shown here is derived from an EMBL/GenBank/DDBJ whole genome shotgun (WGS) entry which is preliminary data.</text>
</comment>
<evidence type="ECO:0000256" key="1">
    <source>
        <dbReference type="ARBA" id="ARBA00004184"/>
    </source>
</evidence>
<name>A0A2N1PLW3_9BACT</name>
<dbReference type="InterPro" id="IPR022284">
    <property type="entry name" value="GPAT/DHAPAT"/>
</dbReference>
<dbReference type="AlphaFoldDB" id="A0A2N1PLW3"/>
<dbReference type="SMART" id="SM00563">
    <property type="entry name" value="PlsC"/>
    <property type="match status" value="1"/>
</dbReference>
<dbReference type="Pfam" id="PF01553">
    <property type="entry name" value="Acyltransferase"/>
    <property type="match status" value="1"/>
</dbReference>
<reference evidence="3 4" key="1">
    <citation type="journal article" date="2017" name="ISME J.">
        <title>Potential for microbial H2 and metal transformations associated with novel bacteria and archaea in deep terrestrial subsurface sediments.</title>
        <authorList>
            <person name="Hernsdorf A.W."/>
            <person name="Amano Y."/>
            <person name="Miyakawa K."/>
            <person name="Ise K."/>
            <person name="Suzuki Y."/>
            <person name="Anantharaman K."/>
            <person name="Probst A."/>
            <person name="Burstein D."/>
            <person name="Thomas B.C."/>
            <person name="Banfield J.F."/>
        </authorList>
    </citation>
    <scope>NUCLEOTIDE SEQUENCE [LARGE SCALE GENOMIC DNA]</scope>
    <source>
        <strain evidence="3">HGW-Wallbacteria-1</strain>
    </source>
</reference>
<protein>
    <recommendedName>
        <fullName evidence="2">Phospholipid/glycerol acyltransferase domain-containing protein</fullName>
    </recommendedName>
</protein>
<accession>A0A2N1PLW3</accession>
<dbReference type="GO" id="GO:0006072">
    <property type="term" value="P:glycerol-3-phosphate metabolic process"/>
    <property type="evidence" value="ECO:0007669"/>
    <property type="project" value="TreeGrafter"/>
</dbReference>
<comment type="subcellular location">
    <subcellularLocation>
        <location evidence="1">Endomembrane system</location>
        <topology evidence="1">Peripheral membrane protein</topology>
    </subcellularLocation>
</comment>
<feature type="domain" description="Phospholipid/glycerol acyltransferase" evidence="2">
    <location>
        <begin position="95"/>
        <end position="227"/>
    </location>
</feature>
<sequence length="464" mass="51229">MPNQKIFQQIIDPIQKELSEKPRVAARYGGAEGLHNRAMEYLGGFYTQFNENLYVSFARQCRETLFPTLFTMIQSHELIPGTIDMIKGPLASGPVVFNPNHDSNLDAMMHGIFFNQSGINHPKITAGANLCKASDGSADPEVTATLKALNAVVVDRTLLARDLLYLKLFKEYYLHTLRSGENHCFYIESGRSYSGSIKVGAVSAMLNWTLETGLPLLSVVPVGVSYTRIFEDRKLFRCHATGEKMAETNLMKEFATGSAVLGTNSPVHLTVAPPILIRRIGEKVLLDPLSAPLALTEDIDLETAMEISLAEVKEMNSAFTQPGQTLHDMVYEGMLSARPVLAHYVVSRAISDALKKQEDLNPVFDTEEKATDKADDTESSKPVNLPLNIIEANVQNLLEKLTEMGRNCRFSDSSICLKEGIGTLIAFGAIAMNEIGKTEYPDMIDVLDPNLCTFYGNKVPLFEP</sequence>
<proteinExistence type="predicted"/>
<gene>
    <name evidence="3" type="ORF">CVV64_14745</name>
</gene>
<dbReference type="GO" id="GO:0004366">
    <property type="term" value="F:glycerol-3-phosphate O-acyltransferase activity"/>
    <property type="evidence" value="ECO:0007669"/>
    <property type="project" value="TreeGrafter"/>
</dbReference>
<dbReference type="GO" id="GO:0012505">
    <property type="term" value="C:endomembrane system"/>
    <property type="evidence" value="ECO:0007669"/>
    <property type="project" value="UniProtKB-SubCell"/>
</dbReference>
<dbReference type="EMBL" id="PGXC01000020">
    <property type="protein sequence ID" value="PKK89319.1"/>
    <property type="molecule type" value="Genomic_DNA"/>
</dbReference>
<evidence type="ECO:0000313" key="4">
    <source>
        <dbReference type="Proteomes" id="UP000233256"/>
    </source>
</evidence>
<evidence type="ECO:0000259" key="2">
    <source>
        <dbReference type="SMART" id="SM00563"/>
    </source>
</evidence>
<evidence type="ECO:0000313" key="3">
    <source>
        <dbReference type="EMBL" id="PKK89319.1"/>
    </source>
</evidence>